<dbReference type="AlphaFoldDB" id="A0A8H7IDU5"/>
<evidence type="ECO:0000313" key="3">
    <source>
        <dbReference type="Proteomes" id="UP000614334"/>
    </source>
</evidence>
<dbReference type="Proteomes" id="UP000614334">
    <property type="component" value="Unassembled WGS sequence"/>
</dbReference>
<proteinExistence type="predicted"/>
<evidence type="ECO:0000256" key="1">
    <source>
        <dbReference type="SAM" id="MobiDB-lite"/>
    </source>
</evidence>
<name>A0A8H7IDU5_9AGAM</name>
<feature type="region of interest" description="Disordered" evidence="1">
    <location>
        <begin position="70"/>
        <end position="99"/>
    </location>
</feature>
<reference evidence="2" key="1">
    <citation type="submission" date="2020-09" db="EMBL/GenBank/DDBJ databases">
        <title>Comparative genome analyses of four rice-infecting Rhizoctonia solani isolates reveal extensive enrichment of homogalacturonan modification genes.</title>
        <authorList>
            <person name="Lee D.-Y."/>
            <person name="Jeon J."/>
            <person name="Kim K.-T."/>
            <person name="Cheong K."/>
            <person name="Song H."/>
            <person name="Choi G."/>
            <person name="Ko J."/>
            <person name="Opiyo S.O."/>
            <person name="Zuo S."/>
            <person name="Madhav S."/>
            <person name="Lee Y.-H."/>
            <person name="Wang G.-L."/>
        </authorList>
    </citation>
    <scope>NUCLEOTIDE SEQUENCE</scope>
    <source>
        <strain evidence="2">AG1-IA B2</strain>
    </source>
</reference>
<accession>A0A8H7IDU5</accession>
<organism evidence="2 3">
    <name type="scientific">Rhizoctonia solani</name>
    <dbReference type="NCBI Taxonomy" id="456999"/>
    <lineage>
        <taxon>Eukaryota</taxon>
        <taxon>Fungi</taxon>
        <taxon>Dikarya</taxon>
        <taxon>Basidiomycota</taxon>
        <taxon>Agaricomycotina</taxon>
        <taxon>Agaricomycetes</taxon>
        <taxon>Cantharellales</taxon>
        <taxon>Ceratobasidiaceae</taxon>
        <taxon>Rhizoctonia</taxon>
    </lineage>
</organism>
<protein>
    <submittedName>
        <fullName evidence="2">Uncharacterized protein</fullName>
    </submittedName>
</protein>
<evidence type="ECO:0000313" key="2">
    <source>
        <dbReference type="EMBL" id="KAF8755368.1"/>
    </source>
</evidence>
<gene>
    <name evidence="2" type="ORF">RHS01_05204</name>
</gene>
<feature type="compositionally biased region" description="Polar residues" evidence="1">
    <location>
        <begin position="153"/>
        <end position="162"/>
    </location>
</feature>
<dbReference type="EMBL" id="JACYCF010000008">
    <property type="protein sequence ID" value="KAF8755368.1"/>
    <property type="molecule type" value="Genomic_DNA"/>
</dbReference>
<sequence>MAVCQSSISTKSERQILLHHVPQLSIQVYPQTPSKNPRRRANTTQGGHVDVISLGIGALSLSPSKALGPNDSLNPFLEPSSKPRAPSPTRVRSKHGRSNTLSAAVGARAIGITDALANEARQGILHKGGLESKYDSINITRDWPVSRGKTTETRTGSVSSRPKASHAPISAQTIALSRPVLLVTLQSETLMYPQFAAAQATSNTATVSPGHAARLTASLALPSARSAFLRIARRLHYQPRLHTSAPTLPGSIFAYTPRTRIRSWRRIRPTSRRKISDKPERILDAPDLWTTFT</sequence>
<comment type="caution">
    <text evidence="2">The sequence shown here is derived from an EMBL/GenBank/DDBJ whole genome shotgun (WGS) entry which is preliminary data.</text>
</comment>
<feature type="region of interest" description="Disordered" evidence="1">
    <location>
        <begin position="147"/>
        <end position="170"/>
    </location>
</feature>